<comment type="caution">
    <text evidence="1">The sequence shown here is derived from an EMBL/GenBank/DDBJ whole genome shotgun (WGS) entry which is preliminary data.</text>
</comment>
<accession>A0ABT4DEB0</accession>
<name>A0ABT4DEB0_9CLOT</name>
<reference evidence="1" key="1">
    <citation type="submission" date="2022-12" db="EMBL/GenBank/DDBJ databases">
        <title>Clostridium sp. nov., isolated from industrial wastewater.</title>
        <authorList>
            <person name="Jiayan W."/>
        </authorList>
    </citation>
    <scope>NUCLEOTIDE SEQUENCE</scope>
    <source>
        <strain evidence="1">ZC22-4</strain>
    </source>
</reference>
<dbReference type="EC" id="3.5.1.28" evidence="1"/>
<sequence>MKIAVAAGHTLSGTGSGAVGFLNESKEVRKIAVKTADLLKSAGHEVLYLQIDKADSYKGENYKN</sequence>
<dbReference type="Gene3D" id="3.40.630.40">
    <property type="entry name" value="Zn-dependent exopeptidases"/>
    <property type="match status" value="1"/>
</dbReference>
<dbReference type="GO" id="GO:0008745">
    <property type="term" value="F:N-acetylmuramoyl-L-alanine amidase activity"/>
    <property type="evidence" value="ECO:0007669"/>
    <property type="project" value="UniProtKB-EC"/>
</dbReference>
<dbReference type="RefSeq" id="WP_268062420.1">
    <property type="nucleotide sequence ID" value="NZ_JAPQFJ010000018.1"/>
</dbReference>
<evidence type="ECO:0000313" key="1">
    <source>
        <dbReference type="EMBL" id="MCY6959988.1"/>
    </source>
</evidence>
<organism evidence="1 2">
    <name type="scientific">Clostridium brassicae</name>
    <dbReference type="NCBI Taxonomy" id="2999072"/>
    <lineage>
        <taxon>Bacteria</taxon>
        <taxon>Bacillati</taxon>
        <taxon>Bacillota</taxon>
        <taxon>Clostridia</taxon>
        <taxon>Eubacteriales</taxon>
        <taxon>Clostridiaceae</taxon>
        <taxon>Clostridium</taxon>
    </lineage>
</organism>
<proteinExistence type="predicted"/>
<keyword evidence="1" id="KW-0378">Hydrolase</keyword>
<gene>
    <name evidence="1" type="ORF">OW729_15310</name>
</gene>
<dbReference type="SUPFAM" id="SSF53187">
    <property type="entry name" value="Zn-dependent exopeptidases"/>
    <property type="match status" value="1"/>
</dbReference>
<dbReference type="EMBL" id="JAPQFJ010000018">
    <property type="protein sequence ID" value="MCY6959988.1"/>
    <property type="molecule type" value="Genomic_DNA"/>
</dbReference>
<protein>
    <submittedName>
        <fullName evidence="1">N-acetylmuramoyl-L-alanine amidase</fullName>
        <ecNumber evidence="1">3.5.1.28</ecNumber>
    </submittedName>
</protein>
<keyword evidence="2" id="KW-1185">Reference proteome</keyword>
<dbReference type="Proteomes" id="UP001144612">
    <property type="component" value="Unassembled WGS sequence"/>
</dbReference>
<evidence type="ECO:0000313" key="2">
    <source>
        <dbReference type="Proteomes" id="UP001144612"/>
    </source>
</evidence>